<dbReference type="GO" id="GO:0051307">
    <property type="term" value="P:meiotic chromosome separation"/>
    <property type="evidence" value="ECO:0007669"/>
    <property type="project" value="TreeGrafter"/>
</dbReference>
<dbReference type="GO" id="GO:0004197">
    <property type="term" value="F:cysteine-type endopeptidase activity"/>
    <property type="evidence" value="ECO:0007669"/>
    <property type="project" value="InterPro"/>
</dbReference>
<feature type="coiled-coil region" evidence="5">
    <location>
        <begin position="1254"/>
        <end position="1281"/>
    </location>
</feature>
<evidence type="ECO:0000256" key="4">
    <source>
        <dbReference type="ARBA" id="ARBA00022829"/>
    </source>
</evidence>
<evidence type="ECO:0000256" key="2">
    <source>
        <dbReference type="ARBA" id="ARBA00012489"/>
    </source>
</evidence>
<sequence>MTDLASRLLIQLKDYATCDDDLAVNIRKTVLEPFQVDVTRPDSIRKPPPSPARFKQMASQLAPIAMRIVNQNIEALVGLKRAKTTNYTIAVNCLVDTSFYALSALRHMNTFTALKPLDIEKTTSNLICKMVELGEYNRALDELLKFRSLLASVAKVELNPSSKANDKSSLSTKSTILMKGVLTESFNNQSSSITRQNIAPEPIIKNQWEDDMLNKYADLFQFPIKSNINDRTMILLILAYQMNTIRCWCELQDGALAKYIPYFMEKSGNFFDWCQHLLNVDSQTAKKQLDTLQRLLYRIANKLPLTEEAAYHSHNIQVVALRALTVSGSVPMKLVLDRMVRIGITYEKSTKQTSYSHLQKCCNDFLENLQPNVNNLSEMDSYFVLCEYYAYVSRKAKSYKGAFYAYKYMIRPLRNIIESDLSCNYYYAAYAANAKLALGSVQMDKMILNDTFADISTTLNESIACLGLISSSIVEDQPQNEHLEQALFNLCKSIEGFRLSCKRLFEFISDKAKQALIQRRNEPFKTPPRQEDLVTPSDFGQWNSIVCCMNNVLQQCSETLLTNLSIAKKTSDTKRSTTQDDIMISFIDIMVLLARMQFNIKDEDSFSQAYEYLSNAEQMCAEKKYTAGYRWLSGSYYSLGTAMIKTEMYSQAVYPMRKSSSILEKDTERANSNEGRLQLCKRYEILGICCQKNKCFEDAISAFRLALKRIPVSEIEKFIKKADKTAVSTVMEQDPLIPKLVDRFLRASVIDPEQESINFASEHINLSTINSIQKCFIYECELKVWHALSLKMKLFKYELFIIERLLQIYDAENFPLRRARVLLSQVRIERNKNADKDECTKAALACAKEANSLLKVQDYAQDSNLLNYRRHYLALSNSWMAICGRELKEPSPSAFTSTLQQWGILLKKITPIYYSGDSSKLDIKQVYDEIDDLDQFYDHMRMLVDLFAIIGEPIHQICALRILLKLNNGLRDVQVDHISDSIILSSTIGRLYCDIGYTGKAAIEFRQARNAISSKPCNNNAELIYRVNYSYYLACIEDYETSKEVFDATKIVWQNTPVVDQRDSLATVKSYTSRCMLLADIYSTLSLIQANTKDIDCAIDSATASLQLLNKCIQIVQKSQEKQQQKTELEDPFTDTPPPEQQARKIVFRESQWAMAQKTSACLHTLAQLLIRKGSPNEARYFVKQAPLLAERVNSSSMLFDAHLGACEFYLKYGDLNKSQDELEIAMRLEEPVGLSQVKLKVAMAKLAVANEYYDIAVDTYDEANELLAQLSNEKEIAVLEILINANEEHKRDKVVFADEVDNPDKFDCLPLQKLYGFNVIYKANALAEKGEVAGALELLNTFEESGSSSCYEIELNAAIAHLRLLMIRQELSMRPEQRLLYDETIVLPAMKTQVSRGGSSMIKKASIDHELRAMRDALNQSIEQISEAHQIGWCRERPTIIENLCKESVYATFLKHQMSSNSRMIVNNYSLLCSYYMSMASGINMRREMQYCLGIKLNQSFAGHSPSETEWPMNSREKQSYYERLSRMTRNPNWLQGHLNTLQELYREEHGLNDSEFQAKFVDILPNNWTVCSLSLDILNGDLYVAQLRANEPPFAVKLPLNRANQRPGDDSSYNSIQYIDAVTELKDIIQGSDETITNSANCNQAGQIEAWWNTRKNLDARLKKLLDDMENQWLSGFKGLLTGCCREYKEELVKFQKAMNEIIFKTVNGITAAKLKVDLSLNFCRNVVRLGRYPTNRDLEDVVYFSMSCYEAQNIQIDYTKVDFKKLSEHIRTLITRYHERCITAGVDSTKNIPNDHIILILDKHLQMFPLESMPILRPQSVSRLPCLSFLRDRILYTQSHNTKEAYDDFGLTANSEWTDLTVSKRSAFYVLNPGGDLKDTQKEFEPIFKSVPEWDGVIDSMPMELQCRDALQTRDIYMYFGHSAGQAFMRGTTVRQLPTCAVSLLMGCSSGILETNGEFDLNGYVLNYLLAGSPAVVANLWDVTDRSIDKLTKYMLHSWGMLKKTNETPKSLVQAVSESRNQCKLSYLIGASPVVYGIPVYLNKTK</sequence>
<keyword evidence="3" id="KW-0378">Hydrolase</keyword>
<keyword evidence="5" id="KW-0175">Coiled coil</keyword>
<dbReference type="InterPro" id="IPR005314">
    <property type="entry name" value="Peptidase_C50"/>
</dbReference>
<dbReference type="PANTHER" id="PTHR12792:SF0">
    <property type="entry name" value="SEPARIN"/>
    <property type="match status" value="1"/>
</dbReference>
<evidence type="ECO:0000259" key="6">
    <source>
        <dbReference type="PROSITE" id="PS51700"/>
    </source>
</evidence>
<feature type="domain" description="Peptidase C50" evidence="6">
    <location>
        <begin position="1867"/>
        <end position="1962"/>
    </location>
</feature>
<evidence type="ECO:0000313" key="8">
    <source>
        <dbReference type="Proteomes" id="UP000650833"/>
    </source>
</evidence>
<dbReference type="Pfam" id="PF03568">
    <property type="entry name" value="Separin_C"/>
    <property type="match status" value="1"/>
</dbReference>
<evidence type="ECO:0000256" key="5">
    <source>
        <dbReference type="SAM" id="Coils"/>
    </source>
</evidence>
<dbReference type="GO" id="GO:0072686">
    <property type="term" value="C:mitotic spindle"/>
    <property type="evidence" value="ECO:0007669"/>
    <property type="project" value="TreeGrafter"/>
</dbReference>
<dbReference type="Proteomes" id="UP000650833">
    <property type="component" value="Unassembled WGS sequence"/>
</dbReference>
<dbReference type="PANTHER" id="PTHR12792">
    <property type="entry name" value="EXTRA SPINDLE POLES 1-RELATED"/>
    <property type="match status" value="1"/>
</dbReference>
<keyword evidence="4" id="KW-0159">Chromosome partition</keyword>
<dbReference type="EMBL" id="JAEPRC010000273">
    <property type="protein sequence ID" value="KAG2201809.1"/>
    <property type="molecule type" value="Genomic_DNA"/>
</dbReference>
<gene>
    <name evidence="7" type="ORF">INT46_010869</name>
</gene>
<evidence type="ECO:0000313" key="7">
    <source>
        <dbReference type="EMBL" id="KAG2201809.1"/>
    </source>
</evidence>
<dbReference type="OrthoDB" id="10255632at2759"/>
<dbReference type="InterPro" id="IPR030397">
    <property type="entry name" value="SEPARIN_core_dom"/>
</dbReference>
<evidence type="ECO:0000256" key="1">
    <source>
        <dbReference type="ARBA" id="ARBA00000451"/>
    </source>
</evidence>
<protein>
    <recommendedName>
        <fullName evidence="2">separase</fullName>
        <ecNumber evidence="2">3.4.22.49</ecNumber>
    </recommendedName>
</protein>
<dbReference type="GO" id="GO:0006508">
    <property type="term" value="P:proteolysis"/>
    <property type="evidence" value="ECO:0007669"/>
    <property type="project" value="InterPro"/>
</dbReference>
<proteinExistence type="predicted"/>
<accession>A0A8H7QZR8</accession>
<reference evidence="7" key="1">
    <citation type="submission" date="2020-12" db="EMBL/GenBank/DDBJ databases">
        <title>Metabolic potential, ecology and presence of endohyphal bacteria is reflected in genomic diversity of Mucoromycotina.</title>
        <authorList>
            <person name="Muszewska A."/>
            <person name="Okrasinska A."/>
            <person name="Steczkiewicz K."/>
            <person name="Drgas O."/>
            <person name="Orlowska M."/>
            <person name="Perlinska-Lenart U."/>
            <person name="Aleksandrzak-Piekarczyk T."/>
            <person name="Szatraj K."/>
            <person name="Zielenkiewicz U."/>
            <person name="Pilsyk S."/>
            <person name="Malc E."/>
            <person name="Mieczkowski P."/>
            <person name="Kruszewska J.S."/>
            <person name="Biernat P."/>
            <person name="Pawlowska J."/>
        </authorList>
    </citation>
    <scope>NUCLEOTIDE SEQUENCE</scope>
    <source>
        <strain evidence="7">CBS 226.32</strain>
    </source>
</reference>
<evidence type="ECO:0000256" key="3">
    <source>
        <dbReference type="ARBA" id="ARBA00022801"/>
    </source>
</evidence>
<keyword evidence="8" id="KW-1185">Reference proteome</keyword>
<organism evidence="7 8">
    <name type="scientific">Mucor plumbeus</name>
    <dbReference type="NCBI Taxonomy" id="97098"/>
    <lineage>
        <taxon>Eukaryota</taxon>
        <taxon>Fungi</taxon>
        <taxon>Fungi incertae sedis</taxon>
        <taxon>Mucoromycota</taxon>
        <taxon>Mucoromycotina</taxon>
        <taxon>Mucoromycetes</taxon>
        <taxon>Mucorales</taxon>
        <taxon>Mucorineae</taxon>
        <taxon>Mucoraceae</taxon>
        <taxon>Mucor</taxon>
    </lineage>
</organism>
<dbReference type="GO" id="GO:0005634">
    <property type="term" value="C:nucleus"/>
    <property type="evidence" value="ECO:0007669"/>
    <property type="project" value="InterPro"/>
</dbReference>
<dbReference type="EC" id="3.4.22.49" evidence="2"/>
<dbReference type="GO" id="GO:0005737">
    <property type="term" value="C:cytoplasm"/>
    <property type="evidence" value="ECO:0007669"/>
    <property type="project" value="TreeGrafter"/>
</dbReference>
<name>A0A8H7QZR8_9FUNG</name>
<comment type="catalytic activity">
    <reaction evidence="1">
        <text>All bonds known to be hydrolyzed by this endopeptidase have arginine in P1 and an acidic residue in P4. P6 is often occupied by an acidic residue or by a hydroxy-amino-acid residue, the phosphorylation of which enhances cleavage.</text>
        <dbReference type="EC" id="3.4.22.49"/>
    </reaction>
</comment>
<dbReference type="PROSITE" id="PS51700">
    <property type="entry name" value="SEPARIN"/>
    <property type="match status" value="1"/>
</dbReference>
<comment type="caution">
    <text evidence="7">The sequence shown here is derived from an EMBL/GenBank/DDBJ whole genome shotgun (WGS) entry which is preliminary data.</text>
</comment>